<dbReference type="EMBL" id="WBKO01000002">
    <property type="protein sequence ID" value="MDV2482458.1"/>
    <property type="molecule type" value="Genomic_DNA"/>
</dbReference>
<evidence type="ECO:0000259" key="1">
    <source>
        <dbReference type="Pfam" id="PF08308"/>
    </source>
</evidence>
<comment type="caution">
    <text evidence="2">The sequence shown here is derived from an EMBL/GenBank/DDBJ whole genome shotgun (WGS) entry which is preliminary data.</text>
</comment>
<dbReference type="PANTHER" id="PTHR36194">
    <property type="entry name" value="S-LAYER-LIKE PROTEIN"/>
    <property type="match status" value="1"/>
</dbReference>
<dbReference type="Gene3D" id="2.60.40.10">
    <property type="entry name" value="Immunoglobulins"/>
    <property type="match status" value="1"/>
</dbReference>
<keyword evidence="3" id="KW-1185">Reference proteome</keyword>
<dbReference type="InterPro" id="IPR013229">
    <property type="entry name" value="PEGA"/>
</dbReference>
<organism evidence="2 3">
    <name type="scientific">Methanoculleus caldifontis</name>
    <dbReference type="NCBI Taxonomy" id="2651577"/>
    <lineage>
        <taxon>Archaea</taxon>
        <taxon>Methanobacteriati</taxon>
        <taxon>Methanobacteriota</taxon>
        <taxon>Stenosarchaea group</taxon>
        <taxon>Methanomicrobia</taxon>
        <taxon>Methanomicrobiales</taxon>
        <taxon>Methanomicrobiaceae</taxon>
        <taxon>Methanoculleus</taxon>
    </lineage>
</organism>
<reference evidence="2 3" key="1">
    <citation type="submission" date="2019-10" db="EMBL/GenBank/DDBJ databases">
        <title>Isolation and characterization of Methanoculleus sp. Wushi-C6 from a hot spring well.</title>
        <authorList>
            <person name="Chen S.-C."/>
            <person name="Lan Z.-H."/>
            <person name="You Y.-T."/>
            <person name="Lai M.-C."/>
        </authorList>
    </citation>
    <scope>NUCLEOTIDE SEQUENCE [LARGE SCALE GENOMIC DNA]</scope>
    <source>
        <strain evidence="2 3">Wushi-C6</strain>
    </source>
</reference>
<dbReference type="Proteomes" id="UP001281203">
    <property type="component" value="Unassembled WGS sequence"/>
</dbReference>
<evidence type="ECO:0000313" key="2">
    <source>
        <dbReference type="EMBL" id="MDV2482458.1"/>
    </source>
</evidence>
<protein>
    <submittedName>
        <fullName evidence="2">PEGA domain-containing protein</fullName>
    </submittedName>
</protein>
<name>A0ABU3X327_9EURY</name>
<proteinExistence type="predicted"/>
<accession>A0ABU3X327</accession>
<dbReference type="PROSITE" id="PS51257">
    <property type="entry name" value="PROKAR_LIPOPROTEIN"/>
    <property type="match status" value="1"/>
</dbReference>
<dbReference type="InterPro" id="IPR013783">
    <property type="entry name" value="Ig-like_fold"/>
</dbReference>
<sequence length="223" mass="24462">MVFMRYKTLLICLLIFALLSAGCTNTASQPGITFSGKNTPTPTPTPGYGSVMISSDPWGADVYLDGEHKGVAPLTLTNVPAGKHTLRVKMLGYRESNSNITVITDKALTIKQSLQRGKPDIYVSIDSTKIIQQGTLIEVSGEVENRGDEAAYEFKVIIEMTPKDSSMKDLKASKTVVIGALKPGDRKHYVGHVQLKRYYDYKGTIKCEYVFDGKTHTGSTKSF</sequence>
<evidence type="ECO:0000313" key="3">
    <source>
        <dbReference type="Proteomes" id="UP001281203"/>
    </source>
</evidence>
<gene>
    <name evidence="2" type="ORF">F8E02_10690</name>
</gene>
<dbReference type="PANTHER" id="PTHR36194:SF1">
    <property type="entry name" value="S-LAYER-LIKE PROTEIN"/>
    <property type="match status" value="1"/>
</dbReference>
<feature type="domain" description="PEGA" evidence="1">
    <location>
        <begin position="49"/>
        <end position="116"/>
    </location>
</feature>
<dbReference type="Pfam" id="PF08308">
    <property type="entry name" value="PEGA"/>
    <property type="match status" value="1"/>
</dbReference>